<feature type="domain" description="Peptidase M24" evidence="8">
    <location>
        <begin position="69"/>
        <end position="203"/>
    </location>
</feature>
<evidence type="ECO:0000259" key="8">
    <source>
        <dbReference type="Pfam" id="PF00557"/>
    </source>
</evidence>
<evidence type="ECO:0000256" key="5">
    <source>
        <dbReference type="ARBA" id="ARBA00022723"/>
    </source>
</evidence>
<dbReference type="InterPro" id="IPR052433">
    <property type="entry name" value="X-Pro_dipept-like"/>
</dbReference>
<evidence type="ECO:0000256" key="7">
    <source>
        <dbReference type="ARBA" id="ARBA00023211"/>
    </source>
</evidence>
<proteinExistence type="inferred from homology"/>
<protein>
    <recommendedName>
        <fullName evidence="4">Xaa-Pro aminopeptidase</fullName>
        <ecNumber evidence="4">3.4.11.9</ecNumber>
    </recommendedName>
</protein>
<comment type="caution">
    <text evidence="9">The sequence shown here is derived from an EMBL/GenBank/DDBJ whole genome shotgun (WGS) entry which is preliminary data.</text>
</comment>
<dbReference type="GO" id="GO:0004177">
    <property type="term" value="F:aminopeptidase activity"/>
    <property type="evidence" value="ECO:0007669"/>
    <property type="project" value="UniProtKB-EC"/>
</dbReference>
<dbReference type="EMBL" id="WBKA01000004">
    <property type="protein sequence ID" value="KAB1631883.1"/>
    <property type="molecule type" value="Genomic_DNA"/>
</dbReference>
<gene>
    <name evidence="9" type="ORF">F8O02_06020</name>
</gene>
<dbReference type="SUPFAM" id="SSF55920">
    <property type="entry name" value="Creatinase/aminopeptidase"/>
    <property type="match status" value="1"/>
</dbReference>
<dbReference type="GO" id="GO:0005829">
    <property type="term" value="C:cytosol"/>
    <property type="evidence" value="ECO:0007669"/>
    <property type="project" value="TreeGrafter"/>
</dbReference>
<dbReference type="PANTHER" id="PTHR43226:SF4">
    <property type="entry name" value="XAA-PRO AMINOPEPTIDASE 3"/>
    <property type="match status" value="1"/>
</dbReference>
<reference evidence="9 10" key="1">
    <citation type="submission" date="2019-09" db="EMBL/GenBank/DDBJ databases">
        <title>Phylogeny of genus Pseudoclavibacter and closely related genus.</title>
        <authorList>
            <person name="Li Y."/>
        </authorList>
    </citation>
    <scope>NUCLEOTIDE SEQUENCE [LARGE SCALE GENOMIC DNA]</scope>
    <source>
        <strain evidence="9 10">JCM 16921</strain>
    </source>
</reference>
<dbReference type="RefSeq" id="WP_158036352.1">
    <property type="nucleotide sequence ID" value="NZ_BAAAZV010000020.1"/>
</dbReference>
<name>A0A7C8BTW7_9MICO</name>
<comment type="cofactor">
    <cofactor evidence="2">
        <name>Mn(2+)</name>
        <dbReference type="ChEBI" id="CHEBI:29035"/>
    </cofactor>
</comment>
<dbReference type="Gene3D" id="3.90.230.10">
    <property type="entry name" value="Creatinase/methionine aminopeptidase superfamily"/>
    <property type="match status" value="1"/>
</dbReference>
<keyword evidence="6" id="KW-0378">Hydrolase</keyword>
<evidence type="ECO:0000256" key="4">
    <source>
        <dbReference type="ARBA" id="ARBA00012574"/>
    </source>
</evidence>
<evidence type="ECO:0000256" key="1">
    <source>
        <dbReference type="ARBA" id="ARBA00001424"/>
    </source>
</evidence>
<evidence type="ECO:0000256" key="6">
    <source>
        <dbReference type="ARBA" id="ARBA00022801"/>
    </source>
</evidence>
<evidence type="ECO:0000256" key="2">
    <source>
        <dbReference type="ARBA" id="ARBA00001936"/>
    </source>
</evidence>
<dbReference type="PANTHER" id="PTHR43226">
    <property type="entry name" value="XAA-PRO AMINOPEPTIDASE 3"/>
    <property type="match status" value="1"/>
</dbReference>
<keyword evidence="7" id="KW-0464">Manganese</keyword>
<sequence>MTTADVAGLNEALVAASATAPLAVLADADPAVTALADAIAPGRDRADDVRLADAASALRLVKDAWEVGQIRTAAAATLAGFEDVRDRLPRIVGHPRGERVVEGVFWARARELGNDVGYDTIAAAGEHACRLHWSDDDGPVRPGDLLLLDAGVELDSLYTADVTRTIPVSGRFTPAQRQVYDAVLAAAGPGVPFRALHEAAVASVVHTADEVEAWVAGRWPGR</sequence>
<keyword evidence="10" id="KW-1185">Reference proteome</keyword>
<dbReference type="AlphaFoldDB" id="A0A7C8BTW7"/>
<dbReference type="Proteomes" id="UP000481339">
    <property type="component" value="Unassembled WGS sequence"/>
</dbReference>
<dbReference type="GO" id="GO:0006508">
    <property type="term" value="P:proteolysis"/>
    <property type="evidence" value="ECO:0007669"/>
    <property type="project" value="TreeGrafter"/>
</dbReference>
<organism evidence="9 10">
    <name type="scientific">Pseudoclavibacter caeni</name>
    <dbReference type="NCBI Taxonomy" id="908846"/>
    <lineage>
        <taxon>Bacteria</taxon>
        <taxon>Bacillati</taxon>
        <taxon>Actinomycetota</taxon>
        <taxon>Actinomycetes</taxon>
        <taxon>Micrococcales</taxon>
        <taxon>Microbacteriaceae</taxon>
        <taxon>Pseudoclavibacter</taxon>
    </lineage>
</organism>
<dbReference type="InterPro" id="IPR000994">
    <property type="entry name" value="Pept_M24"/>
</dbReference>
<dbReference type="Pfam" id="PF00557">
    <property type="entry name" value="Peptidase_M24"/>
    <property type="match status" value="1"/>
</dbReference>
<evidence type="ECO:0000313" key="10">
    <source>
        <dbReference type="Proteomes" id="UP000481339"/>
    </source>
</evidence>
<keyword evidence="5" id="KW-0479">Metal-binding</keyword>
<evidence type="ECO:0000256" key="3">
    <source>
        <dbReference type="ARBA" id="ARBA00008766"/>
    </source>
</evidence>
<dbReference type="EC" id="3.4.11.9" evidence="4"/>
<dbReference type="GO" id="GO:0046872">
    <property type="term" value="F:metal ion binding"/>
    <property type="evidence" value="ECO:0007669"/>
    <property type="project" value="UniProtKB-KW"/>
</dbReference>
<comment type="catalytic activity">
    <reaction evidence="1">
        <text>Release of any N-terminal amino acid, including proline, that is linked to proline, even from a dipeptide or tripeptide.</text>
        <dbReference type="EC" id="3.4.11.9"/>
    </reaction>
</comment>
<accession>A0A7C8BTW7</accession>
<dbReference type="InterPro" id="IPR036005">
    <property type="entry name" value="Creatinase/aminopeptidase-like"/>
</dbReference>
<comment type="similarity">
    <text evidence="3">Belongs to the peptidase M24B family.</text>
</comment>
<dbReference type="OrthoDB" id="9806388at2"/>
<evidence type="ECO:0000313" key="9">
    <source>
        <dbReference type="EMBL" id="KAB1631883.1"/>
    </source>
</evidence>